<comment type="subcellular location">
    <subcellularLocation>
        <location evidence="2">Cell membrane</location>
    </subcellularLocation>
    <subcellularLocation>
        <location evidence="1">Membrane</location>
        <topology evidence="1">Single-pass membrane protein</topology>
    </subcellularLocation>
</comment>
<sequence length="244" mass="26907">MSDDSLNPHTAEALDDLAGEYVLGTLDDEARRSLERRLPHEPALQEAITRWESRLTPYASMVEPLPPPPELWARIEHTVSEHPMSAEAAPCPSRGSGLWQGLWQSLALWRGVSMASLAVVLGLALWLFSGVADTRYLVVLATPQHTQAGWVIQAASQRDIELIPLEEFRVPAGKTLEFWTKADDWSGPVSLGLVDANGPRRLRLKNLPPLEKNQLFELTLEESGGSPLNRPTGPIQFIGRAVSL</sequence>
<keyword evidence="4 9" id="KW-0812">Transmembrane</keyword>
<dbReference type="RefSeq" id="WP_108841288.1">
    <property type="nucleotide sequence ID" value="NZ_ONZI01000001.1"/>
</dbReference>
<dbReference type="InterPro" id="IPR018764">
    <property type="entry name" value="RskA_C"/>
</dbReference>
<dbReference type="Proteomes" id="UP000244934">
    <property type="component" value="Unassembled WGS sequence"/>
</dbReference>
<evidence type="ECO:0000256" key="1">
    <source>
        <dbReference type="ARBA" id="ARBA00004167"/>
    </source>
</evidence>
<evidence type="ECO:0000256" key="4">
    <source>
        <dbReference type="ARBA" id="ARBA00022692"/>
    </source>
</evidence>
<keyword evidence="6 9" id="KW-0472">Membrane</keyword>
<evidence type="ECO:0000256" key="8">
    <source>
        <dbReference type="ARBA" id="ARBA00030803"/>
    </source>
</evidence>
<evidence type="ECO:0000256" key="9">
    <source>
        <dbReference type="SAM" id="Phobius"/>
    </source>
</evidence>
<dbReference type="Pfam" id="PF10099">
    <property type="entry name" value="RskA_C"/>
    <property type="match status" value="1"/>
</dbReference>
<protein>
    <recommendedName>
        <fullName evidence="8">Regulator of SigK</fullName>
    </recommendedName>
    <alternativeName>
        <fullName evidence="7">Sigma-K anti-sigma factor RskA</fullName>
    </alternativeName>
</protein>
<dbReference type="Gene3D" id="1.10.10.1320">
    <property type="entry name" value="Anti-sigma factor, zinc-finger domain"/>
    <property type="match status" value="1"/>
</dbReference>
<dbReference type="AlphaFoldDB" id="A0A2R8CHN0"/>
<name>A0A2R8CHN0_9GAMM</name>
<evidence type="ECO:0000256" key="7">
    <source>
        <dbReference type="ARBA" id="ARBA00029829"/>
    </source>
</evidence>
<dbReference type="PANTHER" id="PTHR37461">
    <property type="entry name" value="ANTI-SIGMA-K FACTOR RSKA"/>
    <property type="match status" value="1"/>
</dbReference>
<proteinExistence type="predicted"/>
<accession>A0A2R8CHN0</accession>
<evidence type="ECO:0000256" key="5">
    <source>
        <dbReference type="ARBA" id="ARBA00022989"/>
    </source>
</evidence>
<evidence type="ECO:0000259" key="10">
    <source>
        <dbReference type="Pfam" id="PF10099"/>
    </source>
</evidence>
<dbReference type="EMBL" id="ONZI01000001">
    <property type="protein sequence ID" value="SPJ32415.1"/>
    <property type="molecule type" value="Genomic_DNA"/>
</dbReference>
<evidence type="ECO:0000256" key="2">
    <source>
        <dbReference type="ARBA" id="ARBA00004236"/>
    </source>
</evidence>
<keyword evidence="3" id="KW-1003">Cell membrane</keyword>
<feature type="domain" description="Anti-sigma K factor RskA C-terminal" evidence="10">
    <location>
        <begin position="131"/>
        <end position="235"/>
    </location>
</feature>
<keyword evidence="5 9" id="KW-1133">Transmembrane helix</keyword>
<dbReference type="InterPro" id="IPR051474">
    <property type="entry name" value="Anti-sigma-K/W_factor"/>
</dbReference>
<dbReference type="GO" id="GO:0016989">
    <property type="term" value="F:sigma factor antagonist activity"/>
    <property type="evidence" value="ECO:0007669"/>
    <property type="project" value="TreeGrafter"/>
</dbReference>
<feature type="transmembrane region" description="Helical" evidence="9">
    <location>
        <begin position="107"/>
        <end position="128"/>
    </location>
</feature>
<dbReference type="PANTHER" id="PTHR37461:SF1">
    <property type="entry name" value="ANTI-SIGMA-K FACTOR RSKA"/>
    <property type="match status" value="1"/>
</dbReference>
<dbReference type="InterPro" id="IPR041916">
    <property type="entry name" value="Anti_sigma_zinc_sf"/>
</dbReference>
<evidence type="ECO:0000256" key="6">
    <source>
        <dbReference type="ARBA" id="ARBA00023136"/>
    </source>
</evidence>
<gene>
    <name evidence="11" type="ORF">KSP9073_00415</name>
</gene>
<dbReference type="GO" id="GO:0005886">
    <property type="term" value="C:plasma membrane"/>
    <property type="evidence" value="ECO:0007669"/>
    <property type="project" value="UniProtKB-SubCell"/>
</dbReference>
<reference evidence="12" key="1">
    <citation type="submission" date="2018-03" db="EMBL/GenBank/DDBJ databases">
        <authorList>
            <person name="Navarro De La Torre S."/>
        </authorList>
    </citation>
    <scope>NUCLEOTIDE SEQUENCE [LARGE SCALE GENOMIC DNA]</scope>
    <source>
        <strain evidence="12">EAod3</strain>
    </source>
</reference>
<evidence type="ECO:0000256" key="3">
    <source>
        <dbReference type="ARBA" id="ARBA00022475"/>
    </source>
</evidence>
<evidence type="ECO:0000313" key="11">
    <source>
        <dbReference type="EMBL" id="SPJ32415.1"/>
    </source>
</evidence>
<keyword evidence="12" id="KW-1185">Reference proteome</keyword>
<dbReference type="OrthoDB" id="5298046at2"/>
<evidence type="ECO:0000313" key="12">
    <source>
        <dbReference type="Proteomes" id="UP000244934"/>
    </source>
</evidence>
<organism evidence="11 12">
    <name type="scientific">Kushneria phyllosphaerae</name>
    <dbReference type="NCBI Taxonomy" id="2100822"/>
    <lineage>
        <taxon>Bacteria</taxon>
        <taxon>Pseudomonadati</taxon>
        <taxon>Pseudomonadota</taxon>
        <taxon>Gammaproteobacteria</taxon>
        <taxon>Oceanospirillales</taxon>
        <taxon>Halomonadaceae</taxon>
        <taxon>Kushneria</taxon>
    </lineage>
</organism>
<dbReference type="GO" id="GO:0006417">
    <property type="term" value="P:regulation of translation"/>
    <property type="evidence" value="ECO:0007669"/>
    <property type="project" value="TreeGrafter"/>
</dbReference>